<feature type="region of interest" description="Disordered" evidence="1">
    <location>
        <begin position="70"/>
        <end position="100"/>
    </location>
</feature>
<dbReference type="AlphaFoldDB" id="C3YQX6"/>
<keyword evidence="2" id="KW-0812">Transmembrane</keyword>
<dbReference type="NCBIfam" id="TIGR01167">
    <property type="entry name" value="LPXTG_anchor"/>
    <property type="match status" value="1"/>
</dbReference>
<proteinExistence type="predicted"/>
<feature type="region of interest" description="Disordered" evidence="1">
    <location>
        <begin position="41"/>
        <end position="60"/>
    </location>
</feature>
<protein>
    <submittedName>
        <fullName evidence="3">Uncharacterized protein</fullName>
    </submittedName>
</protein>
<dbReference type="EMBL" id="GG666544">
    <property type="protein sequence ID" value="EEN57317.1"/>
    <property type="molecule type" value="Genomic_DNA"/>
</dbReference>
<evidence type="ECO:0000256" key="2">
    <source>
        <dbReference type="SAM" id="Phobius"/>
    </source>
</evidence>
<feature type="region of interest" description="Disordered" evidence="1">
    <location>
        <begin position="1"/>
        <end position="22"/>
    </location>
</feature>
<feature type="transmembrane region" description="Helical" evidence="2">
    <location>
        <begin position="107"/>
        <end position="128"/>
    </location>
</feature>
<feature type="compositionally biased region" description="Polar residues" evidence="1">
    <location>
        <begin position="85"/>
        <end position="100"/>
    </location>
</feature>
<evidence type="ECO:0000313" key="3">
    <source>
        <dbReference type="EMBL" id="EEN57317.1"/>
    </source>
</evidence>
<sequence>MATSSPNGGPVVASSRSSSGVDPAVCAGIAITTAAVEASEVYEDVNSTAGPPQAPSNPLYVIPMDCLPARQDSEREAATKPLPASTPSKDGQLGQQSGRTGQADITGLPIVLGIAVFLLVAAGVMFYLKKRRKRSSLSVEELRRSSRMTLSQTELTEF</sequence>
<name>C3YQX6_BRAFL</name>
<reference evidence="3" key="1">
    <citation type="journal article" date="2008" name="Nature">
        <title>The amphioxus genome and the evolution of the chordate karyotype.</title>
        <authorList>
            <consortium name="US DOE Joint Genome Institute (JGI-PGF)"/>
            <person name="Putnam N.H."/>
            <person name="Butts T."/>
            <person name="Ferrier D.E.K."/>
            <person name="Furlong R.F."/>
            <person name="Hellsten U."/>
            <person name="Kawashima T."/>
            <person name="Robinson-Rechavi M."/>
            <person name="Shoguchi E."/>
            <person name="Terry A."/>
            <person name="Yu J.-K."/>
            <person name="Benito-Gutierrez E.L."/>
            <person name="Dubchak I."/>
            <person name="Garcia-Fernandez J."/>
            <person name="Gibson-Brown J.J."/>
            <person name="Grigoriev I.V."/>
            <person name="Horton A.C."/>
            <person name="de Jong P.J."/>
            <person name="Jurka J."/>
            <person name="Kapitonov V.V."/>
            <person name="Kohara Y."/>
            <person name="Kuroki Y."/>
            <person name="Lindquist E."/>
            <person name="Lucas S."/>
            <person name="Osoegawa K."/>
            <person name="Pennacchio L.A."/>
            <person name="Salamov A.A."/>
            <person name="Satou Y."/>
            <person name="Sauka-Spengler T."/>
            <person name="Schmutz J."/>
            <person name="Shin-I T."/>
            <person name="Toyoda A."/>
            <person name="Bronner-Fraser M."/>
            <person name="Fujiyama A."/>
            <person name="Holland L.Z."/>
            <person name="Holland P.W.H."/>
            <person name="Satoh N."/>
            <person name="Rokhsar D.S."/>
        </authorList>
    </citation>
    <scope>NUCLEOTIDE SEQUENCE [LARGE SCALE GENOMIC DNA]</scope>
    <source>
        <strain evidence="3">S238N-H82</strain>
        <tissue evidence="3">Testes</tissue>
    </source>
</reference>
<evidence type="ECO:0000256" key="1">
    <source>
        <dbReference type="SAM" id="MobiDB-lite"/>
    </source>
</evidence>
<accession>C3YQX6</accession>
<keyword evidence="2" id="KW-0472">Membrane</keyword>
<dbReference type="InParanoid" id="C3YQX6"/>
<gene>
    <name evidence="3" type="ORF">BRAFLDRAFT_81345</name>
</gene>
<organism>
    <name type="scientific">Branchiostoma floridae</name>
    <name type="common">Florida lancelet</name>
    <name type="synonym">Amphioxus</name>
    <dbReference type="NCBI Taxonomy" id="7739"/>
    <lineage>
        <taxon>Eukaryota</taxon>
        <taxon>Metazoa</taxon>
        <taxon>Chordata</taxon>
        <taxon>Cephalochordata</taxon>
        <taxon>Leptocardii</taxon>
        <taxon>Amphioxiformes</taxon>
        <taxon>Branchiostomatidae</taxon>
        <taxon>Branchiostoma</taxon>
    </lineage>
</organism>
<keyword evidence="2" id="KW-1133">Transmembrane helix</keyword>